<evidence type="ECO:0000313" key="10">
    <source>
        <dbReference type="EMBL" id="NDV01440.1"/>
    </source>
</evidence>
<feature type="domain" description="RNA polymerase sigma-70 region 2" evidence="8">
    <location>
        <begin position="16"/>
        <end position="84"/>
    </location>
</feature>
<dbReference type="GO" id="GO:0003677">
    <property type="term" value="F:DNA binding"/>
    <property type="evidence" value="ECO:0007669"/>
    <property type="project" value="UniProtKB-KW"/>
</dbReference>
<feature type="region of interest" description="Disordered" evidence="7">
    <location>
        <begin position="81"/>
        <end position="104"/>
    </location>
</feature>
<dbReference type="CDD" id="cd06171">
    <property type="entry name" value="Sigma70_r4"/>
    <property type="match status" value="1"/>
</dbReference>
<accession>A0A6B2JTR4</accession>
<dbReference type="InterPro" id="IPR036388">
    <property type="entry name" value="WH-like_DNA-bd_sf"/>
</dbReference>
<dbReference type="GO" id="GO:0006352">
    <property type="term" value="P:DNA-templated transcription initiation"/>
    <property type="evidence" value="ECO:0007669"/>
    <property type="project" value="InterPro"/>
</dbReference>
<dbReference type="GO" id="GO:0016987">
    <property type="term" value="F:sigma factor activity"/>
    <property type="evidence" value="ECO:0007669"/>
    <property type="project" value="UniProtKB-KW"/>
</dbReference>
<dbReference type="InterPro" id="IPR007630">
    <property type="entry name" value="RNA_pol_sigma70_r4"/>
</dbReference>
<feature type="domain" description="RNA polymerase sigma-70 region 4" evidence="9">
    <location>
        <begin position="119"/>
        <end position="168"/>
    </location>
</feature>
<proteinExistence type="inferred from homology"/>
<name>A0A6B2JTR4_9RHOB</name>
<keyword evidence="4 6" id="KW-0238">DNA-binding</keyword>
<dbReference type="SUPFAM" id="SSF88659">
    <property type="entry name" value="Sigma3 and sigma4 domains of RNA polymerase sigma factors"/>
    <property type="match status" value="1"/>
</dbReference>
<evidence type="ECO:0000256" key="3">
    <source>
        <dbReference type="ARBA" id="ARBA00023082"/>
    </source>
</evidence>
<evidence type="ECO:0000259" key="8">
    <source>
        <dbReference type="Pfam" id="PF04542"/>
    </source>
</evidence>
<comment type="caution">
    <text evidence="10">The sequence shown here is derived from an EMBL/GenBank/DDBJ whole genome shotgun (WGS) entry which is preliminary data.</text>
</comment>
<dbReference type="InterPro" id="IPR007627">
    <property type="entry name" value="RNA_pol_sigma70_r2"/>
</dbReference>
<evidence type="ECO:0000313" key="11">
    <source>
        <dbReference type="Proteomes" id="UP000474757"/>
    </source>
</evidence>
<dbReference type="PANTHER" id="PTHR43133:SF62">
    <property type="entry name" value="RNA POLYMERASE SIGMA FACTOR SIGZ"/>
    <property type="match status" value="1"/>
</dbReference>
<keyword evidence="5 6" id="KW-0804">Transcription</keyword>
<comment type="similarity">
    <text evidence="1 6">Belongs to the sigma-70 factor family. ECF subfamily.</text>
</comment>
<evidence type="ECO:0000256" key="6">
    <source>
        <dbReference type="RuleBase" id="RU000716"/>
    </source>
</evidence>
<dbReference type="Gene3D" id="1.10.1740.10">
    <property type="match status" value="1"/>
</dbReference>
<evidence type="ECO:0000256" key="7">
    <source>
        <dbReference type="SAM" id="MobiDB-lite"/>
    </source>
</evidence>
<dbReference type="InterPro" id="IPR039425">
    <property type="entry name" value="RNA_pol_sigma-70-like"/>
</dbReference>
<dbReference type="Proteomes" id="UP000474757">
    <property type="component" value="Unassembled WGS sequence"/>
</dbReference>
<organism evidence="10 11">
    <name type="scientific">Pseudoroseicyclus tamaricis</name>
    <dbReference type="NCBI Taxonomy" id="2705421"/>
    <lineage>
        <taxon>Bacteria</taxon>
        <taxon>Pseudomonadati</taxon>
        <taxon>Pseudomonadota</taxon>
        <taxon>Alphaproteobacteria</taxon>
        <taxon>Rhodobacterales</taxon>
        <taxon>Paracoccaceae</taxon>
        <taxon>Pseudoroseicyclus</taxon>
    </lineage>
</organism>
<reference evidence="10 11" key="1">
    <citation type="submission" date="2020-02" db="EMBL/GenBank/DDBJ databases">
        <title>Pseudoroseicyclus tamarix, sp. nov., isolated from offshore sediment of a Tamarix chinensis forest.</title>
        <authorList>
            <person name="Gai Y."/>
        </authorList>
    </citation>
    <scope>NUCLEOTIDE SEQUENCE [LARGE SCALE GENOMIC DNA]</scope>
    <source>
        <strain evidence="10 11">CLL3-39</strain>
    </source>
</reference>
<evidence type="ECO:0000256" key="4">
    <source>
        <dbReference type="ARBA" id="ARBA00023125"/>
    </source>
</evidence>
<dbReference type="NCBIfam" id="TIGR02937">
    <property type="entry name" value="sigma70-ECF"/>
    <property type="match status" value="1"/>
</dbReference>
<dbReference type="SUPFAM" id="SSF88946">
    <property type="entry name" value="Sigma2 domain of RNA polymerase sigma factors"/>
    <property type="match status" value="1"/>
</dbReference>
<evidence type="ECO:0000259" key="9">
    <source>
        <dbReference type="Pfam" id="PF04545"/>
    </source>
</evidence>
<dbReference type="PANTHER" id="PTHR43133">
    <property type="entry name" value="RNA POLYMERASE ECF-TYPE SIGMA FACTO"/>
    <property type="match status" value="1"/>
</dbReference>
<dbReference type="InterPro" id="IPR014284">
    <property type="entry name" value="RNA_pol_sigma-70_dom"/>
</dbReference>
<keyword evidence="11" id="KW-1185">Reference proteome</keyword>
<evidence type="ECO:0000256" key="5">
    <source>
        <dbReference type="ARBA" id="ARBA00023163"/>
    </source>
</evidence>
<sequence length="175" mass="19260">MLAVRDGRDRAAFGALFDHYAPRLKAMAIRGGATPALAEDIVQDVMLTIWRKAAQYDPARAPVSAWIFRIARNRQIDIARRSRRPEPEALDNAPEPASGDAGAGDILGLEQEAEALGRALLALTPEQRAVIERAYLGDLTHSEIHAETGLPLGTIKSRIRLGLDRLRHELKDLRS</sequence>
<protein>
    <recommendedName>
        <fullName evidence="6">RNA polymerase sigma factor</fullName>
    </recommendedName>
</protein>
<dbReference type="InterPro" id="IPR013325">
    <property type="entry name" value="RNA_pol_sigma_r2"/>
</dbReference>
<gene>
    <name evidence="10" type="ORF">GZA08_10735</name>
</gene>
<dbReference type="Pfam" id="PF04542">
    <property type="entry name" value="Sigma70_r2"/>
    <property type="match status" value="1"/>
</dbReference>
<dbReference type="InterPro" id="IPR000838">
    <property type="entry name" value="RNA_pol_sigma70_ECF_CS"/>
</dbReference>
<dbReference type="InterPro" id="IPR013324">
    <property type="entry name" value="RNA_pol_sigma_r3/r4-like"/>
</dbReference>
<evidence type="ECO:0000256" key="2">
    <source>
        <dbReference type="ARBA" id="ARBA00023015"/>
    </source>
</evidence>
<keyword evidence="3 6" id="KW-0731">Sigma factor</keyword>
<keyword evidence="2 6" id="KW-0805">Transcription regulation</keyword>
<evidence type="ECO:0000256" key="1">
    <source>
        <dbReference type="ARBA" id="ARBA00010641"/>
    </source>
</evidence>
<dbReference type="AlphaFoldDB" id="A0A6B2JTR4"/>
<dbReference type="PROSITE" id="PS01063">
    <property type="entry name" value="SIGMA70_ECF"/>
    <property type="match status" value="1"/>
</dbReference>
<dbReference type="Pfam" id="PF04545">
    <property type="entry name" value="Sigma70_r4"/>
    <property type="match status" value="1"/>
</dbReference>
<dbReference type="EMBL" id="JAAGAB010000002">
    <property type="protein sequence ID" value="NDV01440.1"/>
    <property type="molecule type" value="Genomic_DNA"/>
</dbReference>
<dbReference type="Gene3D" id="1.10.10.10">
    <property type="entry name" value="Winged helix-like DNA-binding domain superfamily/Winged helix DNA-binding domain"/>
    <property type="match status" value="1"/>
</dbReference>